<dbReference type="EMBL" id="JAIKTU010000007">
    <property type="protein sequence ID" value="MBY0755778.1"/>
    <property type="molecule type" value="Genomic_DNA"/>
</dbReference>
<protein>
    <submittedName>
        <fullName evidence="6">Manganese efflux pump</fullName>
    </submittedName>
</protein>
<evidence type="ECO:0000256" key="3">
    <source>
        <dbReference type="ARBA" id="ARBA00022989"/>
    </source>
</evidence>
<evidence type="ECO:0000256" key="5">
    <source>
        <dbReference type="SAM" id="Phobius"/>
    </source>
</evidence>
<dbReference type="InterPro" id="IPR003810">
    <property type="entry name" value="Mntp/YtaF"/>
</dbReference>
<organism evidence="6 7">
    <name type="scientific">Clostridium sardiniense</name>
    <name type="common">Clostridium absonum</name>
    <dbReference type="NCBI Taxonomy" id="29369"/>
    <lineage>
        <taxon>Bacteria</taxon>
        <taxon>Bacillati</taxon>
        <taxon>Bacillota</taxon>
        <taxon>Clostridia</taxon>
        <taxon>Eubacteriales</taxon>
        <taxon>Clostridiaceae</taxon>
        <taxon>Clostridium</taxon>
    </lineage>
</organism>
<keyword evidence="3 5" id="KW-1133">Transmembrane helix</keyword>
<dbReference type="RefSeq" id="WP_221861124.1">
    <property type="nucleotide sequence ID" value="NZ_JAIKTU010000007.1"/>
</dbReference>
<feature type="transmembrane region" description="Helical" evidence="5">
    <location>
        <begin position="65"/>
        <end position="84"/>
    </location>
</feature>
<dbReference type="PANTHER" id="PTHR35529">
    <property type="entry name" value="MANGANESE EFFLUX PUMP MNTP-RELATED"/>
    <property type="match status" value="1"/>
</dbReference>
<evidence type="ECO:0000256" key="2">
    <source>
        <dbReference type="ARBA" id="ARBA00022692"/>
    </source>
</evidence>
<comment type="caution">
    <text evidence="6">The sequence shown here is derived from an EMBL/GenBank/DDBJ whole genome shotgun (WGS) entry which is preliminary data.</text>
</comment>
<evidence type="ECO:0000256" key="1">
    <source>
        <dbReference type="ARBA" id="ARBA00022475"/>
    </source>
</evidence>
<keyword evidence="7" id="KW-1185">Reference proteome</keyword>
<keyword evidence="4 5" id="KW-0472">Membrane</keyword>
<keyword evidence="2 5" id="KW-0812">Transmembrane</keyword>
<proteinExistence type="predicted"/>
<dbReference type="Proteomes" id="UP001299068">
    <property type="component" value="Unassembled WGS sequence"/>
</dbReference>
<sequence length="188" mass="20316">MQQFLSAFILSISSNLDTFTVSVSYGMHKIKLPLSSNILIAIITSIGTFLSMLFGSFLENILPNSISNFIGGISLVLIGTWFLISSIRNKETPAFINADSNNSRVIELKETIPLAFALTINNLGVGISASITGISIFYSTLFTFIVTSISIILGSWLGNSFLGKLLGKYASLVSSLLLIILGIYESFI</sequence>
<name>A0ABS7KYV3_CLOSR</name>
<accession>A0ABS7KYV3</accession>
<gene>
    <name evidence="6" type="ORF">K5V21_09955</name>
</gene>
<feature type="transmembrane region" description="Helical" evidence="5">
    <location>
        <begin position="38"/>
        <end position="58"/>
    </location>
</feature>
<dbReference type="Pfam" id="PF02659">
    <property type="entry name" value="Mntp"/>
    <property type="match status" value="2"/>
</dbReference>
<evidence type="ECO:0000313" key="7">
    <source>
        <dbReference type="Proteomes" id="UP001299068"/>
    </source>
</evidence>
<feature type="transmembrane region" description="Helical" evidence="5">
    <location>
        <begin position="111"/>
        <end position="129"/>
    </location>
</feature>
<evidence type="ECO:0000313" key="6">
    <source>
        <dbReference type="EMBL" id="MBY0755778.1"/>
    </source>
</evidence>
<evidence type="ECO:0000256" key="4">
    <source>
        <dbReference type="ARBA" id="ARBA00023136"/>
    </source>
</evidence>
<dbReference type="PANTHER" id="PTHR35529:SF2">
    <property type="entry name" value="SPORULATION PROTEIN YTAF-RELATED"/>
    <property type="match status" value="1"/>
</dbReference>
<keyword evidence="1" id="KW-1003">Cell membrane</keyword>
<reference evidence="6 7" key="1">
    <citation type="journal article" date="2021" name="Cell Host Microbe">
        <title>in vivo commensal control of Clostridioides difficile virulence.</title>
        <authorList>
            <person name="Girinathan B.P."/>
            <person name="Dibenedetto N."/>
            <person name="Worley J.N."/>
            <person name="Peltier J."/>
            <person name="Arrieta-Ortiz M.L."/>
            <person name="Rupa Christinal Immanuel S."/>
            <person name="Lavin R."/>
            <person name="Delaney M.L."/>
            <person name="Cummins C."/>
            <person name="Hoffmann M."/>
            <person name="Luo Y."/>
            <person name="Gonzalez-Escalona N."/>
            <person name="Allard M."/>
            <person name="Onderdonk A.B."/>
            <person name="Gerber G.K."/>
            <person name="Sonenshein A.L."/>
            <person name="Baliga N."/>
            <person name="Dupuy B."/>
            <person name="Bry L."/>
        </authorList>
    </citation>
    <scope>NUCLEOTIDE SEQUENCE [LARGE SCALE GENOMIC DNA]</scope>
    <source>
        <strain evidence="6 7">DSM 599</strain>
    </source>
</reference>
<feature type="transmembrane region" description="Helical" evidence="5">
    <location>
        <begin position="169"/>
        <end position="187"/>
    </location>
</feature>
<feature type="transmembrane region" description="Helical" evidence="5">
    <location>
        <begin position="136"/>
        <end position="157"/>
    </location>
</feature>